<dbReference type="STRING" id="512565.AMIS_27940"/>
<dbReference type="AlphaFoldDB" id="I0H4S7"/>
<protein>
    <submittedName>
        <fullName evidence="2">Uncharacterized protein</fullName>
    </submittedName>
</protein>
<dbReference type="Proteomes" id="UP000007882">
    <property type="component" value="Chromosome"/>
</dbReference>
<dbReference type="KEGG" id="ams:AMIS_27940"/>
<evidence type="ECO:0000313" key="2">
    <source>
        <dbReference type="EMBL" id="BAL88014.1"/>
    </source>
</evidence>
<organism evidence="2 3">
    <name type="scientific">Actinoplanes missouriensis (strain ATCC 14538 / DSM 43046 / CBS 188.64 / JCM 3121 / NBRC 102363 / NCIMB 12654 / NRRL B-3342 / UNCC 431)</name>
    <dbReference type="NCBI Taxonomy" id="512565"/>
    <lineage>
        <taxon>Bacteria</taxon>
        <taxon>Bacillati</taxon>
        <taxon>Actinomycetota</taxon>
        <taxon>Actinomycetes</taxon>
        <taxon>Micromonosporales</taxon>
        <taxon>Micromonosporaceae</taxon>
        <taxon>Actinoplanes</taxon>
    </lineage>
</organism>
<evidence type="ECO:0000256" key="1">
    <source>
        <dbReference type="SAM" id="Phobius"/>
    </source>
</evidence>
<dbReference type="OrthoDB" id="9973629at2"/>
<name>I0H4S7_ACTM4</name>
<dbReference type="EMBL" id="AP012319">
    <property type="protein sequence ID" value="BAL88014.1"/>
    <property type="molecule type" value="Genomic_DNA"/>
</dbReference>
<keyword evidence="1" id="KW-0812">Transmembrane</keyword>
<reference evidence="2 3" key="1">
    <citation type="submission" date="2012-02" db="EMBL/GenBank/DDBJ databases">
        <title>Complete genome sequence of Actinoplanes missouriensis 431 (= NBRC 102363).</title>
        <authorList>
            <person name="Ohnishi Y."/>
            <person name="Ishikawa J."/>
            <person name="Sekine M."/>
            <person name="Hosoyama A."/>
            <person name="Harada T."/>
            <person name="Narita H."/>
            <person name="Hata T."/>
            <person name="Konno Y."/>
            <person name="Tutikane K."/>
            <person name="Fujita N."/>
            <person name="Horinouchi S."/>
            <person name="Hayakawa M."/>
        </authorList>
    </citation>
    <scope>NUCLEOTIDE SEQUENCE [LARGE SCALE GENOMIC DNA]</scope>
    <source>
        <strain evidence="3">ATCC 14538 / DSM 43046 / CBS 188.64 / JCM 3121 / NBRC 102363 / NCIMB 12654 / NRRL B-3342 / UNCC 431</strain>
    </source>
</reference>
<keyword evidence="1" id="KW-0472">Membrane</keyword>
<sequence>MAALIGGPAYSIGIFAGTACMVVALLAMPMGFATRRERVRFLLDAATVLTFAATLGCYYAVTAGAAGIAGAGRSWSSAVSPC</sequence>
<dbReference type="RefSeq" id="WP_014442909.1">
    <property type="nucleotide sequence ID" value="NC_017093.1"/>
</dbReference>
<evidence type="ECO:0000313" key="3">
    <source>
        <dbReference type="Proteomes" id="UP000007882"/>
    </source>
</evidence>
<keyword evidence="3" id="KW-1185">Reference proteome</keyword>
<feature type="transmembrane region" description="Helical" evidence="1">
    <location>
        <begin position="41"/>
        <end position="61"/>
    </location>
</feature>
<dbReference type="PATRIC" id="fig|512565.3.peg.2799"/>
<keyword evidence="1" id="KW-1133">Transmembrane helix</keyword>
<proteinExistence type="predicted"/>
<dbReference type="HOGENOM" id="CLU_2550723_0_0_11"/>
<accession>I0H4S7</accession>
<feature type="transmembrane region" description="Helical" evidence="1">
    <location>
        <begin position="12"/>
        <end position="34"/>
    </location>
</feature>
<gene>
    <name evidence="2" type="ordered locus">AMIS_27940</name>
</gene>